<dbReference type="EMBL" id="FNGY01000016">
    <property type="protein sequence ID" value="SDO53000.1"/>
    <property type="molecule type" value="Genomic_DNA"/>
</dbReference>
<sequence>MFRECYICSTSVYMSKTTYNRIKSVLAEKKKTNKDLADALKIAPETVSSWCTNSAQPSIKKLFEIAVYLDVEAGDLLVSSKKA</sequence>
<dbReference type="CDD" id="cd00093">
    <property type="entry name" value="HTH_XRE"/>
    <property type="match status" value="1"/>
</dbReference>
<name>A0A1H0KB53_9SPHI</name>
<protein>
    <submittedName>
        <fullName evidence="2">DNA-binding transcriptional regulator, XRE family</fullName>
    </submittedName>
</protein>
<dbReference type="Gene3D" id="1.10.260.40">
    <property type="entry name" value="lambda repressor-like DNA-binding domains"/>
    <property type="match status" value="1"/>
</dbReference>
<evidence type="ECO:0000259" key="1">
    <source>
        <dbReference type="PROSITE" id="PS50943"/>
    </source>
</evidence>
<dbReference type="InterPro" id="IPR010982">
    <property type="entry name" value="Lambda_DNA-bd_dom_sf"/>
</dbReference>
<dbReference type="Pfam" id="PF01381">
    <property type="entry name" value="HTH_3"/>
    <property type="match status" value="1"/>
</dbReference>
<evidence type="ECO:0000313" key="3">
    <source>
        <dbReference type="Proteomes" id="UP000183200"/>
    </source>
</evidence>
<dbReference type="SMART" id="SM00530">
    <property type="entry name" value="HTH_XRE"/>
    <property type="match status" value="1"/>
</dbReference>
<evidence type="ECO:0000313" key="2">
    <source>
        <dbReference type="EMBL" id="SDO53000.1"/>
    </source>
</evidence>
<dbReference type="InterPro" id="IPR001387">
    <property type="entry name" value="Cro/C1-type_HTH"/>
</dbReference>
<dbReference type="Proteomes" id="UP000183200">
    <property type="component" value="Unassembled WGS sequence"/>
</dbReference>
<keyword evidence="3" id="KW-1185">Reference proteome</keyword>
<dbReference type="SUPFAM" id="SSF47413">
    <property type="entry name" value="lambda repressor-like DNA-binding domains"/>
    <property type="match status" value="1"/>
</dbReference>
<reference evidence="3" key="1">
    <citation type="submission" date="2016-10" db="EMBL/GenBank/DDBJ databases">
        <authorList>
            <person name="Varghese N."/>
            <person name="Submissions S."/>
        </authorList>
    </citation>
    <scope>NUCLEOTIDE SEQUENCE [LARGE SCALE GENOMIC DNA]</scope>
    <source>
        <strain evidence="3">DSM 19110</strain>
    </source>
</reference>
<accession>A0A1H0KB53</accession>
<proteinExistence type="predicted"/>
<organism evidence="2 3">
    <name type="scientific">Pedobacter steynii</name>
    <dbReference type="NCBI Taxonomy" id="430522"/>
    <lineage>
        <taxon>Bacteria</taxon>
        <taxon>Pseudomonadati</taxon>
        <taxon>Bacteroidota</taxon>
        <taxon>Sphingobacteriia</taxon>
        <taxon>Sphingobacteriales</taxon>
        <taxon>Sphingobacteriaceae</taxon>
        <taxon>Pedobacter</taxon>
    </lineage>
</organism>
<gene>
    <name evidence="2" type="ORF">SAMN05421820_1162</name>
</gene>
<feature type="domain" description="HTH cro/C1-type" evidence="1">
    <location>
        <begin position="22"/>
        <end position="76"/>
    </location>
</feature>
<dbReference type="AlphaFoldDB" id="A0A1H0KB53"/>
<keyword evidence="2" id="KW-0238">DNA-binding</keyword>
<dbReference type="PROSITE" id="PS50943">
    <property type="entry name" value="HTH_CROC1"/>
    <property type="match status" value="1"/>
</dbReference>
<dbReference type="GO" id="GO:0003677">
    <property type="term" value="F:DNA binding"/>
    <property type="evidence" value="ECO:0007669"/>
    <property type="project" value="UniProtKB-KW"/>
</dbReference>